<dbReference type="PRINTS" id="PR00682">
    <property type="entry name" value="IPNSYNTHASE"/>
</dbReference>
<proteinExistence type="inferred from homology"/>
<dbReference type="Pfam" id="PF14226">
    <property type="entry name" value="DIOX_N"/>
    <property type="match status" value="1"/>
</dbReference>
<comment type="caution">
    <text evidence="10">The sequence shown here is derived from an EMBL/GenBank/DDBJ whole genome shotgun (WGS) entry which is preliminary data.</text>
</comment>
<comment type="pathway">
    <text evidence="1">Antibiotic biosynthesis.</text>
</comment>
<evidence type="ECO:0000313" key="11">
    <source>
        <dbReference type="Proteomes" id="UP000297948"/>
    </source>
</evidence>
<evidence type="ECO:0000256" key="4">
    <source>
        <dbReference type="ARBA" id="ARBA00023002"/>
    </source>
</evidence>
<evidence type="ECO:0000256" key="1">
    <source>
        <dbReference type="ARBA" id="ARBA00004792"/>
    </source>
</evidence>
<dbReference type="GO" id="GO:0017000">
    <property type="term" value="P:antibiotic biosynthetic process"/>
    <property type="evidence" value="ECO:0007669"/>
    <property type="project" value="UniProtKB-KW"/>
</dbReference>
<dbReference type="EMBL" id="SRID01000202">
    <property type="protein sequence ID" value="TGB03065.1"/>
    <property type="molecule type" value="Genomic_DNA"/>
</dbReference>
<feature type="region of interest" description="Disordered" evidence="8">
    <location>
        <begin position="84"/>
        <end position="118"/>
    </location>
</feature>
<evidence type="ECO:0000256" key="8">
    <source>
        <dbReference type="SAM" id="MobiDB-lite"/>
    </source>
</evidence>
<keyword evidence="5 7" id="KW-0408">Iron</keyword>
<feature type="domain" description="Fe2OG dioxygenase" evidence="9">
    <location>
        <begin position="172"/>
        <end position="278"/>
    </location>
</feature>
<dbReference type="AlphaFoldDB" id="A0A4Z0GYR0"/>
<dbReference type="GO" id="GO:0016491">
    <property type="term" value="F:oxidoreductase activity"/>
    <property type="evidence" value="ECO:0007669"/>
    <property type="project" value="UniProtKB-KW"/>
</dbReference>
<keyword evidence="3 7" id="KW-0479">Metal-binding</keyword>
<dbReference type="OrthoDB" id="21825at2"/>
<dbReference type="RefSeq" id="WP_135340488.1">
    <property type="nucleotide sequence ID" value="NZ_JBHLTX010000025.1"/>
</dbReference>
<evidence type="ECO:0000256" key="3">
    <source>
        <dbReference type="ARBA" id="ARBA00022723"/>
    </source>
</evidence>
<reference evidence="10 11" key="1">
    <citation type="submission" date="2019-03" db="EMBL/GenBank/DDBJ databases">
        <authorList>
            <person name="Gonzalez-Pimentel J.L."/>
        </authorList>
    </citation>
    <scope>NUCLEOTIDE SEQUENCE [LARGE SCALE GENOMIC DNA]</scope>
    <source>
        <strain evidence="10 11">JCM 31289</strain>
    </source>
</reference>
<dbReference type="Proteomes" id="UP000297948">
    <property type="component" value="Unassembled WGS sequence"/>
</dbReference>
<keyword evidence="4 7" id="KW-0560">Oxidoreductase</keyword>
<dbReference type="SUPFAM" id="SSF51197">
    <property type="entry name" value="Clavaminate synthase-like"/>
    <property type="match status" value="1"/>
</dbReference>
<organism evidence="10 11">
    <name type="scientific">Streptomyces palmae</name>
    <dbReference type="NCBI Taxonomy" id="1701085"/>
    <lineage>
        <taxon>Bacteria</taxon>
        <taxon>Bacillati</taxon>
        <taxon>Actinomycetota</taxon>
        <taxon>Actinomycetes</taxon>
        <taxon>Kitasatosporales</taxon>
        <taxon>Streptomycetaceae</taxon>
        <taxon>Streptomyces</taxon>
    </lineage>
</organism>
<dbReference type="InterPro" id="IPR026992">
    <property type="entry name" value="DIOX_N"/>
</dbReference>
<keyword evidence="6" id="KW-0045">Antibiotic biosynthesis</keyword>
<accession>A0A4Z0GYR0</accession>
<dbReference type="PANTHER" id="PTHR10209">
    <property type="entry name" value="OXIDOREDUCTASE, 2OG-FE II OXYGENASE FAMILY PROTEIN"/>
    <property type="match status" value="1"/>
</dbReference>
<dbReference type="PROSITE" id="PS51471">
    <property type="entry name" value="FE2OG_OXY"/>
    <property type="match status" value="1"/>
</dbReference>
<dbReference type="GO" id="GO:0046872">
    <property type="term" value="F:metal ion binding"/>
    <property type="evidence" value="ECO:0007669"/>
    <property type="project" value="UniProtKB-KW"/>
</dbReference>
<dbReference type="InterPro" id="IPR044861">
    <property type="entry name" value="IPNS-like_FE2OG_OXY"/>
</dbReference>
<dbReference type="PANTHER" id="PTHR10209:SF885">
    <property type="entry name" value="2OG-FE(II) OXYGENASE FAMILY, PUTATIVE (AFU_ORTHOLOGUE AFUA_2G00750)-RELATED"/>
    <property type="match status" value="1"/>
</dbReference>
<name>A0A4Z0GYR0_9ACTN</name>
<dbReference type="Gene3D" id="2.60.120.330">
    <property type="entry name" value="B-lactam Antibiotic, Isopenicillin N Synthase, Chain"/>
    <property type="match status" value="1"/>
</dbReference>
<comment type="similarity">
    <text evidence="2 7">Belongs to the iron/ascorbate-dependent oxidoreductase family.</text>
</comment>
<dbReference type="InterPro" id="IPR005123">
    <property type="entry name" value="Oxoglu/Fe-dep_dioxygenase_dom"/>
</dbReference>
<evidence type="ECO:0000256" key="5">
    <source>
        <dbReference type="ARBA" id="ARBA00023004"/>
    </source>
</evidence>
<keyword evidence="11" id="KW-1185">Reference proteome</keyword>
<dbReference type="Pfam" id="PF03171">
    <property type="entry name" value="2OG-FeII_Oxy"/>
    <property type="match status" value="1"/>
</dbReference>
<protein>
    <submittedName>
        <fullName evidence="10">Isopenicillin N synthase family oxygenase</fullName>
    </submittedName>
</protein>
<evidence type="ECO:0000256" key="6">
    <source>
        <dbReference type="ARBA" id="ARBA00023194"/>
    </source>
</evidence>
<evidence type="ECO:0000259" key="9">
    <source>
        <dbReference type="PROSITE" id="PS51471"/>
    </source>
</evidence>
<evidence type="ECO:0000313" key="10">
    <source>
        <dbReference type="EMBL" id="TGB03065.1"/>
    </source>
</evidence>
<evidence type="ECO:0000256" key="2">
    <source>
        <dbReference type="ARBA" id="ARBA00008056"/>
    </source>
</evidence>
<gene>
    <name evidence="10" type="ORF">E4099_20145</name>
</gene>
<dbReference type="InterPro" id="IPR027443">
    <property type="entry name" value="IPNS-like_sf"/>
</dbReference>
<sequence length="339" mass="37441">MSDITFPVIDLRDAARGPEARAAFLDRLRRAAHDIGFFQLVGHGVTGAADLLDLSRRFFALPEEERRELDILDSPHFRGYSALGRERTRGVPDQRQQLDIGPERPVRPPAPGEPSYRWLAGPNQWPTGLPELRPAVIDWMDRLTEVSHRLLRLLLESLETPADFLDTVVAPDPQVHFKLLHYPGPAEAADVDPADQGAGVHKDLGLLTLLVQDEVGGLQVAVEDDHFVDVPVVPGAFVVNLGELLEVATRGYLRATVHRVTRPAPGVDRYSMPFFYSPRLEASMRPLPSRYVSGAGGVVHDPDNPLFACYGDNVMKGLTRGFPELIARHHPGLLGPAQR</sequence>
<evidence type="ECO:0000256" key="7">
    <source>
        <dbReference type="RuleBase" id="RU003682"/>
    </source>
</evidence>